<dbReference type="EMBL" id="FMWO01000037">
    <property type="protein sequence ID" value="SCZ84904.1"/>
    <property type="molecule type" value="Genomic_DNA"/>
</dbReference>
<sequence>MAPGWIRYFELLLSTRHAFMLLDHFSRKGDVDREYKTYIPQNGGSTKL</sequence>
<dbReference type="AlphaFoldDB" id="A0A1G5SCH9"/>
<reference evidence="1 2" key="1">
    <citation type="submission" date="2016-10" db="EMBL/GenBank/DDBJ databases">
        <authorList>
            <person name="de Groot N.N."/>
        </authorList>
    </citation>
    <scope>NUCLEOTIDE SEQUENCE [LARGE SCALE GENOMIC DNA]</scope>
    <source>
        <strain evidence="1">1</strain>
    </source>
</reference>
<protein>
    <submittedName>
        <fullName evidence="1">Uncharacterized protein</fullName>
    </submittedName>
</protein>
<evidence type="ECO:0000313" key="1">
    <source>
        <dbReference type="EMBL" id="SCZ84904.1"/>
    </source>
</evidence>
<proteinExistence type="predicted"/>
<keyword evidence="2" id="KW-1185">Reference proteome</keyword>
<organism evidence="1 2">
    <name type="scientific">Nitrosomonas mobilis</name>
    <dbReference type="NCBI Taxonomy" id="51642"/>
    <lineage>
        <taxon>Bacteria</taxon>
        <taxon>Pseudomonadati</taxon>
        <taxon>Pseudomonadota</taxon>
        <taxon>Betaproteobacteria</taxon>
        <taxon>Nitrosomonadales</taxon>
        <taxon>Nitrosomonadaceae</taxon>
        <taxon>Nitrosomonas</taxon>
    </lineage>
</organism>
<accession>A0A1G5SCH9</accession>
<dbReference type="STRING" id="51642.NSMM_300023"/>
<gene>
    <name evidence="1" type="ORF">NSMM_300023</name>
</gene>
<dbReference type="Proteomes" id="UP000198729">
    <property type="component" value="Unassembled WGS sequence"/>
</dbReference>
<evidence type="ECO:0000313" key="2">
    <source>
        <dbReference type="Proteomes" id="UP000198729"/>
    </source>
</evidence>
<name>A0A1G5SCH9_9PROT</name>